<keyword evidence="3" id="KW-1185">Reference proteome</keyword>
<reference evidence="3" key="1">
    <citation type="submission" date="2016-10" db="EMBL/GenBank/DDBJ databases">
        <authorList>
            <person name="Varghese N."/>
            <person name="Submissions S."/>
        </authorList>
    </citation>
    <scope>NUCLEOTIDE SEQUENCE [LARGE SCALE GENOMIC DNA]</scope>
    <source>
        <strain evidence="3">DSM 26921</strain>
    </source>
</reference>
<feature type="chain" id="PRO_5011653649" evidence="1">
    <location>
        <begin position="28"/>
        <end position="198"/>
    </location>
</feature>
<gene>
    <name evidence="2" type="ORF">SAMN04488002_2694</name>
</gene>
<organism evidence="2 3">
    <name type="scientific">Litoreibacter janthinus</name>
    <dbReference type="NCBI Taxonomy" id="670154"/>
    <lineage>
        <taxon>Bacteria</taxon>
        <taxon>Pseudomonadati</taxon>
        <taxon>Pseudomonadota</taxon>
        <taxon>Alphaproteobacteria</taxon>
        <taxon>Rhodobacterales</taxon>
        <taxon>Roseobacteraceae</taxon>
        <taxon>Litoreibacter</taxon>
    </lineage>
</organism>
<dbReference type="Pfam" id="PF10604">
    <property type="entry name" value="Polyketide_cyc2"/>
    <property type="match status" value="1"/>
</dbReference>
<dbReference type="Proteomes" id="UP000199658">
    <property type="component" value="Unassembled WGS sequence"/>
</dbReference>
<sequence length="198" mass="21098">MTHPRLSKSACLVASLVVVTSGTPIFAETSGQGAELACDATMMSGSIAQLNATHATVNTSILIDAPAADVWATLTDFEAMADWSTGTLQGMTGDIRNGGRVVITFLFGVDENGDPVANEIPHTLIYEEGSKIGWSDPFPADIGGGHDNHFYQVQPCDDRTLFIQSDGIVDNPYAANFVTQLLPMYQLFNAELKAAAEK</sequence>
<evidence type="ECO:0000313" key="2">
    <source>
        <dbReference type="EMBL" id="SFR50954.1"/>
    </source>
</evidence>
<evidence type="ECO:0000256" key="1">
    <source>
        <dbReference type="SAM" id="SignalP"/>
    </source>
</evidence>
<dbReference type="STRING" id="670154.SAMN04488002_2694"/>
<dbReference type="EMBL" id="FOYO01000001">
    <property type="protein sequence ID" value="SFR50954.1"/>
    <property type="molecule type" value="Genomic_DNA"/>
</dbReference>
<proteinExistence type="predicted"/>
<dbReference type="RefSeq" id="WP_175500687.1">
    <property type="nucleotide sequence ID" value="NZ_FOYO01000001.1"/>
</dbReference>
<protein>
    <submittedName>
        <fullName evidence="2">Polyketide cyclase / dehydrase and lipid transport</fullName>
    </submittedName>
</protein>
<dbReference type="SUPFAM" id="SSF55961">
    <property type="entry name" value="Bet v1-like"/>
    <property type="match status" value="1"/>
</dbReference>
<name>A0A1I6H9G2_9RHOB</name>
<dbReference type="Gene3D" id="3.30.530.20">
    <property type="match status" value="1"/>
</dbReference>
<keyword evidence="1" id="KW-0732">Signal</keyword>
<feature type="signal peptide" evidence="1">
    <location>
        <begin position="1"/>
        <end position="27"/>
    </location>
</feature>
<dbReference type="InterPro" id="IPR019587">
    <property type="entry name" value="Polyketide_cyclase/dehydratase"/>
</dbReference>
<dbReference type="AlphaFoldDB" id="A0A1I6H9G2"/>
<accession>A0A1I6H9G2</accession>
<evidence type="ECO:0000313" key="3">
    <source>
        <dbReference type="Proteomes" id="UP000199658"/>
    </source>
</evidence>
<dbReference type="InterPro" id="IPR023393">
    <property type="entry name" value="START-like_dom_sf"/>
</dbReference>